<dbReference type="RefSeq" id="WP_344976058.1">
    <property type="nucleotide sequence ID" value="NZ_BAABFN010000001.1"/>
</dbReference>
<protein>
    <recommendedName>
        <fullName evidence="2">phospholipase C</fullName>
        <ecNumber evidence="2">3.1.4.3</ecNumber>
    </recommendedName>
</protein>
<comment type="caution">
    <text evidence="6">The sequence shown here is derived from an EMBL/GenBank/DDBJ whole genome shotgun (WGS) entry which is preliminary data.</text>
</comment>
<dbReference type="EC" id="3.1.4.3" evidence="2"/>
<dbReference type="InterPro" id="IPR007312">
    <property type="entry name" value="Phosphoesterase"/>
</dbReference>
<dbReference type="InterPro" id="IPR017850">
    <property type="entry name" value="Alkaline_phosphatase_core_sf"/>
</dbReference>
<dbReference type="NCBIfam" id="TIGR01409">
    <property type="entry name" value="TAT_signal_seq"/>
    <property type="match status" value="1"/>
</dbReference>
<accession>A0ABP8FIE0</accession>
<keyword evidence="7" id="KW-1185">Reference proteome</keyword>
<dbReference type="InterPro" id="IPR006311">
    <property type="entry name" value="TAT_signal"/>
</dbReference>
<comment type="similarity">
    <text evidence="1">Belongs to the bacterial phospholipase C family.</text>
</comment>
<keyword evidence="4" id="KW-0175">Coiled coil</keyword>
<sequence length="846" mass="95151">MDTRREFLKKAALLSGAAGLASVLPESIQRAFAIDPPPGSTYQDAEHVVILMQENRSFDHCFGTLQGVRGFNDPRAVTLPDKNLVWLQTNAAGKTYAPFRFDIRDTKITWMGSIPHSRASQVDANNGGRYDGWLEAKRSGNRKYADMPLTLGHYTREDLPFNYALADAFTVCDQNFSSGMTSTWPNRLFFWSGAIRDQEPGYTRAFIRNDLPYGVGKWKTFPERLEENGISWRVYQNDVTCGGGFTGEERSWLSNFGCNPLELFSAYQVRFSSRYVQSLKKQTETLPQEIAALEKKLPSAGASAAKLRKELEKKKEVLARARQELSKWSRESFEKLSPREKSLYERAFTINSNDPYYREITHLSYRDGNTARQVTIPKGDVLHQFRDDVNKGRLPAVSWLVGPANFSDHPSTPWYGAWYVSEILDILTKNPEVWKKTIFILTYDENDGYFDHIPPFVAPDPKNPETGKCSSGIDTAVEYIRRDRELEEGISKKAAREGPSGLGYRVPMVIASPWSRGGRVCSQVFDHTSTLQFLEKFFSKKLNKDIRETNISRWRRTVTGDLTTAFLPYHGEKIKPLPFLEKNAFIESIYNAQFKKEPTFRPLSESEIARINRNPAAEPLMPKQEPGIRVSCALPYELYADGQLSPDKKNFTLEMEAGNRLFGEASAGSPFNVHLPGKYANSKGVLENVGSRSYAVAAGDSLSDAWPLQSFENGIYHLRVYGPNGFFREYRGSAADPLLKVACRYGQEPGRTPTAHIVLSLTNLDPAKACTVEITDHGYGRPPVRRTIPAGSGQAEAITLDLKKTYGWYDFSLRVSGDSVFEKRYAGRVETGKDSYSDPVMGRSAG</sequence>
<dbReference type="PANTHER" id="PTHR31956">
    <property type="entry name" value="NON-SPECIFIC PHOSPHOLIPASE C4-RELATED"/>
    <property type="match status" value="1"/>
</dbReference>
<evidence type="ECO:0000259" key="5">
    <source>
        <dbReference type="Pfam" id="PF05506"/>
    </source>
</evidence>
<dbReference type="InterPro" id="IPR019546">
    <property type="entry name" value="TAT_signal_bac_arc"/>
</dbReference>
<dbReference type="Gene3D" id="3.40.720.10">
    <property type="entry name" value="Alkaline Phosphatase, subunit A"/>
    <property type="match status" value="2"/>
</dbReference>
<dbReference type="EMBL" id="BAABFN010000001">
    <property type="protein sequence ID" value="GAA4304547.1"/>
    <property type="molecule type" value="Genomic_DNA"/>
</dbReference>
<keyword evidence="3" id="KW-0378">Hydrolase</keyword>
<evidence type="ECO:0000256" key="4">
    <source>
        <dbReference type="SAM" id="Coils"/>
    </source>
</evidence>
<evidence type="ECO:0000256" key="3">
    <source>
        <dbReference type="ARBA" id="ARBA00022801"/>
    </source>
</evidence>
<gene>
    <name evidence="6" type="ORF">GCM10023143_09090</name>
</gene>
<dbReference type="PANTHER" id="PTHR31956:SF1">
    <property type="entry name" value="NON-SPECIFIC PHOSPHOLIPASE C1"/>
    <property type="match status" value="1"/>
</dbReference>
<dbReference type="Pfam" id="PF05506">
    <property type="entry name" value="PLipase_C_C"/>
    <property type="match status" value="2"/>
</dbReference>
<proteinExistence type="inferred from homology"/>
<evidence type="ECO:0000313" key="6">
    <source>
        <dbReference type="EMBL" id="GAA4304547.1"/>
    </source>
</evidence>
<organism evidence="6 7">
    <name type="scientific">Compostibacter hankyongensis</name>
    <dbReference type="NCBI Taxonomy" id="1007089"/>
    <lineage>
        <taxon>Bacteria</taxon>
        <taxon>Pseudomonadati</taxon>
        <taxon>Bacteroidota</taxon>
        <taxon>Chitinophagia</taxon>
        <taxon>Chitinophagales</taxon>
        <taxon>Chitinophagaceae</taxon>
        <taxon>Compostibacter</taxon>
    </lineage>
</organism>
<evidence type="ECO:0000256" key="2">
    <source>
        <dbReference type="ARBA" id="ARBA00012018"/>
    </source>
</evidence>
<reference evidence="7" key="1">
    <citation type="journal article" date="2019" name="Int. J. Syst. Evol. Microbiol.">
        <title>The Global Catalogue of Microorganisms (GCM) 10K type strain sequencing project: providing services to taxonomists for standard genome sequencing and annotation.</title>
        <authorList>
            <consortium name="The Broad Institute Genomics Platform"/>
            <consortium name="The Broad Institute Genome Sequencing Center for Infectious Disease"/>
            <person name="Wu L."/>
            <person name="Ma J."/>
        </authorList>
    </citation>
    <scope>NUCLEOTIDE SEQUENCE [LARGE SCALE GENOMIC DNA]</scope>
    <source>
        <strain evidence="7">JCM 17664</strain>
    </source>
</reference>
<evidence type="ECO:0000256" key="1">
    <source>
        <dbReference type="ARBA" id="ARBA00009717"/>
    </source>
</evidence>
<dbReference type="Proteomes" id="UP001501207">
    <property type="component" value="Unassembled WGS sequence"/>
</dbReference>
<dbReference type="PROSITE" id="PS51318">
    <property type="entry name" value="TAT"/>
    <property type="match status" value="1"/>
</dbReference>
<dbReference type="InterPro" id="IPR017767">
    <property type="entry name" value="PC-PLC"/>
</dbReference>
<evidence type="ECO:0000313" key="7">
    <source>
        <dbReference type="Proteomes" id="UP001501207"/>
    </source>
</evidence>
<feature type="domain" description="Bacterial phospholipase C C-terminal" evidence="5">
    <location>
        <begin position="755"/>
        <end position="828"/>
    </location>
</feature>
<dbReference type="NCBIfam" id="TIGR03396">
    <property type="entry name" value="PC_PLC"/>
    <property type="match status" value="1"/>
</dbReference>
<feature type="coiled-coil region" evidence="4">
    <location>
        <begin position="276"/>
        <end position="331"/>
    </location>
</feature>
<dbReference type="InterPro" id="IPR008475">
    <property type="entry name" value="PLipase_C_C"/>
</dbReference>
<feature type="domain" description="Bacterial phospholipase C C-terminal" evidence="5">
    <location>
        <begin position="631"/>
        <end position="732"/>
    </location>
</feature>
<dbReference type="Pfam" id="PF04185">
    <property type="entry name" value="Phosphoesterase"/>
    <property type="match status" value="2"/>
</dbReference>
<name>A0ABP8FIE0_9BACT</name>